<evidence type="ECO:0000313" key="1">
    <source>
        <dbReference type="EMBL" id="PZO42616.1"/>
    </source>
</evidence>
<sequence length="79" mass="9091">MVAEFMVQPSSWIEEGITTQLVRGIRLFKFNEALQLRFEELINLHKLQQLTEAQTAELNGLQELDRIFTLLNAKFIAAA</sequence>
<proteinExistence type="predicted"/>
<name>A0A2W4WCJ4_9CYAN</name>
<organism evidence="1 2">
    <name type="scientific">Phormidesmis priestleyi</name>
    <dbReference type="NCBI Taxonomy" id="268141"/>
    <lineage>
        <taxon>Bacteria</taxon>
        <taxon>Bacillati</taxon>
        <taxon>Cyanobacteriota</taxon>
        <taxon>Cyanophyceae</taxon>
        <taxon>Leptolyngbyales</taxon>
        <taxon>Leptolyngbyaceae</taxon>
        <taxon>Phormidesmis</taxon>
    </lineage>
</organism>
<evidence type="ECO:0000313" key="2">
    <source>
        <dbReference type="Proteomes" id="UP000249794"/>
    </source>
</evidence>
<dbReference type="EMBL" id="QBMP01000420">
    <property type="protein sequence ID" value="PZO42616.1"/>
    <property type="molecule type" value="Genomic_DNA"/>
</dbReference>
<dbReference type="AlphaFoldDB" id="A0A2W4WCJ4"/>
<accession>A0A2W4WCJ4</accession>
<gene>
    <name evidence="1" type="ORF">DCF15_22805</name>
</gene>
<comment type="caution">
    <text evidence="1">The sequence shown here is derived from an EMBL/GenBank/DDBJ whole genome shotgun (WGS) entry which is preliminary data.</text>
</comment>
<protein>
    <recommendedName>
        <fullName evidence="3">DUF4351 domain-containing protein</fullName>
    </recommendedName>
</protein>
<reference evidence="2" key="1">
    <citation type="submission" date="2018-04" db="EMBL/GenBank/DDBJ databases">
        <authorList>
            <person name="Cornet L."/>
        </authorList>
    </citation>
    <scope>NUCLEOTIDE SEQUENCE [LARGE SCALE GENOMIC DNA]</scope>
</reference>
<reference evidence="1 2" key="2">
    <citation type="submission" date="2018-06" db="EMBL/GenBank/DDBJ databases">
        <title>Metagenomic assembly of (sub)arctic Cyanobacteria and their associated microbiome from non-axenic cultures.</title>
        <authorList>
            <person name="Baurain D."/>
        </authorList>
    </citation>
    <scope>NUCLEOTIDE SEQUENCE [LARGE SCALE GENOMIC DNA]</scope>
    <source>
        <strain evidence="1">ULC027bin1</strain>
    </source>
</reference>
<evidence type="ECO:0008006" key="3">
    <source>
        <dbReference type="Google" id="ProtNLM"/>
    </source>
</evidence>
<dbReference type="Proteomes" id="UP000249794">
    <property type="component" value="Unassembled WGS sequence"/>
</dbReference>